<dbReference type="AlphaFoldDB" id="A0A834WVF6"/>
<evidence type="ECO:0000313" key="1">
    <source>
        <dbReference type="EMBL" id="KAF7833073.1"/>
    </source>
</evidence>
<protein>
    <submittedName>
        <fullName evidence="1">Uncharacterized protein</fullName>
    </submittedName>
</protein>
<evidence type="ECO:0000313" key="2">
    <source>
        <dbReference type="Proteomes" id="UP000634136"/>
    </source>
</evidence>
<name>A0A834WVF6_9FABA</name>
<accession>A0A834WVF6</accession>
<proteinExistence type="predicted"/>
<comment type="caution">
    <text evidence="1">The sequence shown here is derived from an EMBL/GenBank/DDBJ whole genome shotgun (WGS) entry which is preliminary data.</text>
</comment>
<sequence length="101" mass="11477">MLSMNGGWASHSQNLQEKTQCYQQMKVGHLIPKTFKRRLNSINEIESWVSYTQSLEERINTINEDEGLASCIPNLQGRAQLVEKMKVGDRVPNTPRNDSAS</sequence>
<gene>
    <name evidence="1" type="ORF">G2W53_015406</name>
</gene>
<organism evidence="1 2">
    <name type="scientific">Senna tora</name>
    <dbReference type="NCBI Taxonomy" id="362788"/>
    <lineage>
        <taxon>Eukaryota</taxon>
        <taxon>Viridiplantae</taxon>
        <taxon>Streptophyta</taxon>
        <taxon>Embryophyta</taxon>
        <taxon>Tracheophyta</taxon>
        <taxon>Spermatophyta</taxon>
        <taxon>Magnoliopsida</taxon>
        <taxon>eudicotyledons</taxon>
        <taxon>Gunneridae</taxon>
        <taxon>Pentapetalae</taxon>
        <taxon>rosids</taxon>
        <taxon>fabids</taxon>
        <taxon>Fabales</taxon>
        <taxon>Fabaceae</taxon>
        <taxon>Caesalpinioideae</taxon>
        <taxon>Cassia clade</taxon>
        <taxon>Senna</taxon>
    </lineage>
</organism>
<dbReference type="Proteomes" id="UP000634136">
    <property type="component" value="Unassembled WGS sequence"/>
</dbReference>
<dbReference type="EMBL" id="JAAIUW010000005">
    <property type="protein sequence ID" value="KAF7833073.1"/>
    <property type="molecule type" value="Genomic_DNA"/>
</dbReference>
<reference evidence="1" key="1">
    <citation type="submission" date="2020-09" db="EMBL/GenBank/DDBJ databases">
        <title>Genome-Enabled Discovery of Anthraquinone Biosynthesis in Senna tora.</title>
        <authorList>
            <person name="Kang S.-H."/>
            <person name="Pandey R.P."/>
            <person name="Lee C.-M."/>
            <person name="Sim J.-S."/>
            <person name="Jeong J.-T."/>
            <person name="Choi B.-S."/>
            <person name="Jung M."/>
            <person name="Ginzburg D."/>
            <person name="Zhao K."/>
            <person name="Won S.Y."/>
            <person name="Oh T.-J."/>
            <person name="Yu Y."/>
            <person name="Kim N.-H."/>
            <person name="Lee O.R."/>
            <person name="Lee T.-H."/>
            <person name="Bashyal P."/>
            <person name="Kim T.-S."/>
            <person name="Lee W.-H."/>
            <person name="Kawkins C."/>
            <person name="Kim C.-K."/>
            <person name="Kim J.S."/>
            <person name="Ahn B.O."/>
            <person name="Rhee S.Y."/>
            <person name="Sohng J.K."/>
        </authorList>
    </citation>
    <scope>NUCLEOTIDE SEQUENCE</scope>
    <source>
        <tissue evidence="1">Leaf</tissue>
    </source>
</reference>
<keyword evidence="2" id="KW-1185">Reference proteome</keyword>